<dbReference type="Proteomes" id="UP000566071">
    <property type="component" value="Unassembled WGS sequence"/>
</dbReference>
<sequence length="173" mass="19760">MKALEDRFRLNELLRKPLKERLKTEIDKALVSPIARSAFQKQLTGEDIQVIFRQNEEGRLYGITFVDHYSKAVFNGSDLGKAYSAAALAGWFKSETTTPGQQLGNERSRVIPAYKSADNLSGAGHSNGNEESLVDMLFKEEQQDMSALGRLQQRKRKKKEKDTHFKFYHHANR</sequence>
<dbReference type="RefSeq" id="WP_175270090.1">
    <property type="nucleotide sequence ID" value="NZ_JABFCR010000045.1"/>
</dbReference>
<reference evidence="2 3" key="1">
    <citation type="submission" date="2020-05" db="EMBL/GenBank/DDBJ databases">
        <authorList>
            <person name="Khan S.A."/>
            <person name="Jeon C.O."/>
            <person name="Chun B.H."/>
        </authorList>
    </citation>
    <scope>NUCLEOTIDE SEQUENCE [LARGE SCALE GENOMIC DNA]</scope>
    <source>
        <strain evidence="2 3">S1162</strain>
    </source>
</reference>
<gene>
    <name evidence="2" type="ORF">HK413_10245</name>
</gene>
<name>A0ABX1W543_9SPHI</name>
<dbReference type="EMBL" id="JABFCR010000045">
    <property type="protein sequence ID" value="NNU34414.1"/>
    <property type="molecule type" value="Genomic_DNA"/>
</dbReference>
<organism evidence="2 3">
    <name type="scientific">Mucilaginibacter humi</name>
    <dbReference type="NCBI Taxonomy" id="2732510"/>
    <lineage>
        <taxon>Bacteria</taxon>
        <taxon>Pseudomonadati</taxon>
        <taxon>Bacteroidota</taxon>
        <taxon>Sphingobacteriia</taxon>
        <taxon>Sphingobacteriales</taxon>
        <taxon>Sphingobacteriaceae</taxon>
        <taxon>Mucilaginibacter</taxon>
    </lineage>
</organism>
<accession>A0ABX1W543</accession>
<comment type="caution">
    <text evidence="2">The sequence shown here is derived from an EMBL/GenBank/DDBJ whole genome shotgun (WGS) entry which is preliminary data.</text>
</comment>
<protein>
    <submittedName>
        <fullName evidence="2">Uncharacterized protein</fullName>
    </submittedName>
</protein>
<feature type="region of interest" description="Disordered" evidence="1">
    <location>
        <begin position="151"/>
        <end position="173"/>
    </location>
</feature>
<evidence type="ECO:0000256" key="1">
    <source>
        <dbReference type="SAM" id="MobiDB-lite"/>
    </source>
</evidence>
<proteinExistence type="predicted"/>
<keyword evidence="3" id="KW-1185">Reference proteome</keyword>
<evidence type="ECO:0000313" key="3">
    <source>
        <dbReference type="Proteomes" id="UP000566071"/>
    </source>
</evidence>
<evidence type="ECO:0000313" key="2">
    <source>
        <dbReference type="EMBL" id="NNU34414.1"/>
    </source>
</evidence>